<dbReference type="RefSeq" id="XP_073789664.1">
    <property type="nucleotide sequence ID" value="XM_073933563.1"/>
</dbReference>
<proteinExistence type="predicted"/>
<name>A0AC58I5Z8_DANRE</name>
<gene>
    <name evidence="2" type="primary">LOC137488600</name>
</gene>
<reference evidence="2" key="1">
    <citation type="submission" date="2025-08" db="UniProtKB">
        <authorList>
            <consortium name="RefSeq"/>
        </authorList>
    </citation>
    <scope>IDENTIFICATION</scope>
    <source>
        <strain evidence="2">Tuebingen</strain>
        <tissue evidence="2">Fibroblasts and whole tissue</tissue>
    </source>
</reference>
<accession>A0AC58I5Z8</accession>
<protein>
    <submittedName>
        <fullName evidence="2">C-C motif chemokine 24-like</fullName>
    </submittedName>
</protein>
<keyword evidence="1" id="KW-1185">Reference proteome</keyword>
<dbReference type="Proteomes" id="UP000000437">
    <property type="component" value="Chromosome 20"/>
</dbReference>
<sequence>MRSFCIFIILLALVALCSAVSQIECCFSFSTVRIPVNQVQSYQTTHFECHKKGIVFITKIQKEICTDPTEEWVQRLMGLVDARYILQTTKSGLVDTHRSKPLHEMPETIPETDAMAKTAALIKTTDMPLDETTLTSILKESQDWRDVDTTQENSKTQSAYFCM</sequence>
<organism evidence="1 2">
    <name type="scientific">Danio rerio</name>
    <name type="common">Zebrafish</name>
    <name type="synonym">Brachydanio rerio</name>
    <dbReference type="NCBI Taxonomy" id="7955"/>
    <lineage>
        <taxon>Eukaryota</taxon>
        <taxon>Metazoa</taxon>
        <taxon>Chordata</taxon>
        <taxon>Craniata</taxon>
        <taxon>Vertebrata</taxon>
        <taxon>Euteleostomi</taxon>
        <taxon>Actinopterygii</taxon>
        <taxon>Neopterygii</taxon>
        <taxon>Teleostei</taxon>
        <taxon>Ostariophysi</taxon>
        <taxon>Cypriniformes</taxon>
        <taxon>Danionidae</taxon>
        <taxon>Danioninae</taxon>
        <taxon>Danio</taxon>
    </lineage>
</organism>
<evidence type="ECO:0000313" key="1">
    <source>
        <dbReference type="Proteomes" id="UP000000437"/>
    </source>
</evidence>
<evidence type="ECO:0000313" key="2">
    <source>
        <dbReference type="RefSeq" id="XP_073789664.1"/>
    </source>
</evidence>